<reference evidence="4 5" key="1">
    <citation type="submission" date="2020-08" db="EMBL/GenBank/DDBJ databases">
        <title>The Agave Microbiome: Exploring the role of microbial communities in plant adaptations to desert environments.</title>
        <authorList>
            <person name="Partida-Martinez L.P."/>
        </authorList>
    </citation>
    <scope>NUCLEOTIDE SEQUENCE [LARGE SCALE GENOMIC DNA]</scope>
    <source>
        <strain evidence="4 5">AS3.13</strain>
    </source>
</reference>
<dbReference type="InterPro" id="IPR019405">
    <property type="entry name" value="Lactonase_7-beta_prop"/>
</dbReference>
<name>A0A7X0MLE4_9SPHN</name>
<dbReference type="GO" id="GO:0006006">
    <property type="term" value="P:glucose metabolic process"/>
    <property type="evidence" value="ECO:0007669"/>
    <property type="project" value="UniProtKB-KW"/>
</dbReference>
<keyword evidence="2" id="KW-0313">Glucose metabolism</keyword>
<protein>
    <submittedName>
        <fullName evidence="4">6-phosphogluconolactonase</fullName>
        <ecNumber evidence="4">3.1.1.31</ecNumber>
    </submittedName>
</protein>
<dbReference type="PANTHER" id="PTHR30344">
    <property type="entry name" value="6-PHOSPHOGLUCONOLACTONASE-RELATED"/>
    <property type="match status" value="1"/>
</dbReference>
<evidence type="ECO:0000256" key="1">
    <source>
        <dbReference type="ARBA" id="ARBA00005564"/>
    </source>
</evidence>
<reference evidence="4 5" key="2">
    <citation type="submission" date="2020-08" db="EMBL/GenBank/DDBJ databases">
        <authorList>
            <person name="Partida-Martinez L."/>
            <person name="Huntemann M."/>
            <person name="Clum A."/>
            <person name="Wang J."/>
            <person name="Palaniappan K."/>
            <person name="Ritter S."/>
            <person name="Chen I.-M."/>
            <person name="Stamatis D."/>
            <person name="Reddy T."/>
            <person name="O'Malley R."/>
            <person name="Daum C."/>
            <person name="Shapiro N."/>
            <person name="Ivanova N."/>
            <person name="Kyrpides N."/>
            <person name="Woyke T."/>
        </authorList>
    </citation>
    <scope>NUCLEOTIDE SEQUENCE [LARGE SCALE GENOMIC DNA]</scope>
    <source>
        <strain evidence="4 5">AS3.13</strain>
    </source>
</reference>
<feature type="chain" id="PRO_5031406075" evidence="3">
    <location>
        <begin position="29"/>
        <end position="365"/>
    </location>
</feature>
<dbReference type="SUPFAM" id="SSF51004">
    <property type="entry name" value="C-terminal (heme d1) domain of cytochrome cd1-nitrite reductase"/>
    <property type="match status" value="1"/>
</dbReference>
<proteinExistence type="inferred from homology"/>
<dbReference type="Gene3D" id="2.130.10.10">
    <property type="entry name" value="YVTN repeat-like/Quinoprotein amine dehydrogenase"/>
    <property type="match status" value="1"/>
</dbReference>
<organism evidence="4 5">
    <name type="scientific">Sphingomonas endophytica</name>
    <dbReference type="NCBI Taxonomy" id="869719"/>
    <lineage>
        <taxon>Bacteria</taxon>
        <taxon>Pseudomonadati</taxon>
        <taxon>Pseudomonadota</taxon>
        <taxon>Alphaproteobacteria</taxon>
        <taxon>Sphingomonadales</taxon>
        <taxon>Sphingomonadaceae</taxon>
        <taxon>Sphingomonas</taxon>
    </lineage>
</organism>
<gene>
    <name evidence="4" type="ORF">F4693_000113</name>
</gene>
<evidence type="ECO:0000313" key="4">
    <source>
        <dbReference type="EMBL" id="MBB6503164.1"/>
    </source>
</evidence>
<dbReference type="EMBL" id="JACHBT010000001">
    <property type="protein sequence ID" value="MBB6503164.1"/>
    <property type="molecule type" value="Genomic_DNA"/>
</dbReference>
<evidence type="ECO:0000256" key="2">
    <source>
        <dbReference type="ARBA" id="ARBA00022526"/>
    </source>
</evidence>
<dbReference type="Pfam" id="PF10282">
    <property type="entry name" value="Lactonase"/>
    <property type="match status" value="1"/>
</dbReference>
<dbReference type="RefSeq" id="WP_184503721.1">
    <property type="nucleotide sequence ID" value="NZ_JACHBT010000001.1"/>
</dbReference>
<keyword evidence="2" id="KW-0119">Carbohydrate metabolism</keyword>
<evidence type="ECO:0000256" key="3">
    <source>
        <dbReference type="SAM" id="SignalP"/>
    </source>
</evidence>
<keyword evidence="4" id="KW-0378">Hydrolase</keyword>
<dbReference type="InterPro" id="IPR050282">
    <property type="entry name" value="Cycloisomerase_2"/>
</dbReference>
<dbReference type="InterPro" id="IPR015943">
    <property type="entry name" value="WD40/YVTN_repeat-like_dom_sf"/>
</dbReference>
<feature type="signal peptide" evidence="3">
    <location>
        <begin position="1"/>
        <end position="28"/>
    </location>
</feature>
<comment type="similarity">
    <text evidence="1">Belongs to the cycloisomerase 2 family.</text>
</comment>
<dbReference type="InterPro" id="IPR011048">
    <property type="entry name" value="Haem_d1_sf"/>
</dbReference>
<comment type="caution">
    <text evidence="4">The sequence shown here is derived from an EMBL/GenBank/DDBJ whole genome shotgun (WGS) entry which is preliminary data.</text>
</comment>
<accession>A0A7X0MLE4</accession>
<sequence length="365" mass="37881">MNDDRTLMMTRRGCVGGLLALGALPVRAAVAAPALWVGTYVAEGGAGVVPLRKVGDAWGSGAAVAGIRNASFAVGGARGLRYVLDEQKQGGLGVYDRSFRRVAASSTLGADPCHAALSPDGGMLAAANYSSGSVALWTLDRATGLPKGPVLALQHKGSGPNKERQAGPHAHWVGFTRDGGTLHSVDLGADAIFAHRLGAGGVTGTDIAYRAVPGSGPRHLARHPHLPVAYLVAELANTITVLRALPDGRFVAHKVLSTVPAGYRGESYAGHIAMNAAGTRLYVSNRGHDSIATFAIDGRGELRLIGHVASGGYWPRYFRMLEASGEMLVANQRSGDVARLPVGRDGVVGRPTQVVRIPSAVFIGI</sequence>
<evidence type="ECO:0000313" key="5">
    <source>
        <dbReference type="Proteomes" id="UP000522313"/>
    </source>
</evidence>
<dbReference type="GO" id="GO:0017057">
    <property type="term" value="F:6-phosphogluconolactonase activity"/>
    <property type="evidence" value="ECO:0007669"/>
    <property type="project" value="UniProtKB-EC"/>
</dbReference>
<dbReference type="PANTHER" id="PTHR30344:SF1">
    <property type="entry name" value="6-PHOSPHOGLUCONOLACTONASE"/>
    <property type="match status" value="1"/>
</dbReference>
<keyword evidence="3" id="KW-0732">Signal</keyword>
<dbReference type="Proteomes" id="UP000522313">
    <property type="component" value="Unassembled WGS sequence"/>
</dbReference>
<dbReference type="EC" id="3.1.1.31" evidence="4"/>
<dbReference type="AlphaFoldDB" id="A0A7X0MLE4"/>
<dbReference type="GO" id="GO:0005829">
    <property type="term" value="C:cytosol"/>
    <property type="evidence" value="ECO:0007669"/>
    <property type="project" value="TreeGrafter"/>
</dbReference>